<dbReference type="GO" id="GO:0004553">
    <property type="term" value="F:hydrolase activity, hydrolyzing O-glycosyl compounds"/>
    <property type="evidence" value="ECO:0007669"/>
    <property type="project" value="InterPro"/>
</dbReference>
<dbReference type="PANTHER" id="PTHR42812:SF16">
    <property type="entry name" value="HYDROLASE, PUTATIVE (AFU_ORTHOLOGUE AFUA_7G06110)-RELATED"/>
    <property type="match status" value="1"/>
</dbReference>
<dbReference type="Pfam" id="PF17851">
    <property type="entry name" value="GH43_C2"/>
    <property type="match status" value="1"/>
</dbReference>
<dbReference type="AlphaFoldDB" id="A0A6A5V372"/>
<dbReference type="Proteomes" id="UP000800036">
    <property type="component" value="Unassembled WGS sequence"/>
</dbReference>
<dbReference type="Gene3D" id="2.60.120.200">
    <property type="match status" value="1"/>
</dbReference>
<organism evidence="8 9">
    <name type="scientific">Bimuria novae-zelandiae CBS 107.79</name>
    <dbReference type="NCBI Taxonomy" id="1447943"/>
    <lineage>
        <taxon>Eukaryota</taxon>
        <taxon>Fungi</taxon>
        <taxon>Dikarya</taxon>
        <taxon>Ascomycota</taxon>
        <taxon>Pezizomycotina</taxon>
        <taxon>Dothideomycetes</taxon>
        <taxon>Pleosporomycetidae</taxon>
        <taxon>Pleosporales</taxon>
        <taxon>Massarineae</taxon>
        <taxon>Didymosphaeriaceae</taxon>
        <taxon>Bimuria</taxon>
    </lineage>
</organism>
<dbReference type="SUPFAM" id="SSF49899">
    <property type="entry name" value="Concanavalin A-like lectins/glucanases"/>
    <property type="match status" value="1"/>
</dbReference>
<dbReference type="InterPro" id="IPR041542">
    <property type="entry name" value="GH43_C2"/>
</dbReference>
<protein>
    <submittedName>
        <fullName evidence="8">Beta-xylosidase</fullName>
    </submittedName>
</protein>
<dbReference type="Pfam" id="PF04616">
    <property type="entry name" value="Glyco_hydro_43"/>
    <property type="match status" value="1"/>
</dbReference>
<accession>A0A6A5V372</accession>
<feature type="site" description="Important for catalytic activity, responsible for pKa modulation of the active site Glu and correct orientation of both the proton donor and substrate" evidence="5">
    <location>
        <position position="145"/>
    </location>
</feature>
<dbReference type="PANTHER" id="PTHR42812">
    <property type="entry name" value="BETA-XYLOSIDASE"/>
    <property type="match status" value="1"/>
</dbReference>
<dbReference type="SUPFAM" id="SSF75005">
    <property type="entry name" value="Arabinanase/levansucrase/invertase"/>
    <property type="match status" value="1"/>
</dbReference>
<dbReference type="InterPro" id="IPR006710">
    <property type="entry name" value="Glyco_hydro_43"/>
</dbReference>
<proteinExistence type="inferred from homology"/>
<dbReference type="EMBL" id="ML976699">
    <property type="protein sequence ID" value="KAF1970699.1"/>
    <property type="molecule type" value="Genomic_DNA"/>
</dbReference>
<evidence type="ECO:0000256" key="5">
    <source>
        <dbReference type="PIRSR" id="PIRSR606710-2"/>
    </source>
</evidence>
<dbReference type="InterPro" id="IPR013320">
    <property type="entry name" value="ConA-like_dom_sf"/>
</dbReference>
<feature type="active site" description="Proton donor" evidence="4">
    <location>
        <position position="207"/>
    </location>
</feature>
<evidence type="ECO:0000256" key="4">
    <source>
        <dbReference type="PIRSR" id="PIRSR606710-1"/>
    </source>
</evidence>
<reference evidence="8" key="1">
    <citation type="journal article" date="2020" name="Stud. Mycol.">
        <title>101 Dothideomycetes genomes: a test case for predicting lifestyles and emergence of pathogens.</title>
        <authorList>
            <person name="Haridas S."/>
            <person name="Albert R."/>
            <person name="Binder M."/>
            <person name="Bloem J."/>
            <person name="Labutti K."/>
            <person name="Salamov A."/>
            <person name="Andreopoulos B."/>
            <person name="Baker S."/>
            <person name="Barry K."/>
            <person name="Bills G."/>
            <person name="Bluhm B."/>
            <person name="Cannon C."/>
            <person name="Castanera R."/>
            <person name="Culley D."/>
            <person name="Daum C."/>
            <person name="Ezra D."/>
            <person name="Gonzalez J."/>
            <person name="Henrissat B."/>
            <person name="Kuo A."/>
            <person name="Liang C."/>
            <person name="Lipzen A."/>
            <person name="Lutzoni F."/>
            <person name="Magnuson J."/>
            <person name="Mondo S."/>
            <person name="Nolan M."/>
            <person name="Ohm R."/>
            <person name="Pangilinan J."/>
            <person name="Park H.-J."/>
            <person name="Ramirez L."/>
            <person name="Alfaro M."/>
            <person name="Sun H."/>
            <person name="Tritt A."/>
            <person name="Yoshinaga Y."/>
            <person name="Zwiers L.-H."/>
            <person name="Turgeon B."/>
            <person name="Goodwin S."/>
            <person name="Spatafora J."/>
            <person name="Crous P."/>
            <person name="Grigoriev I."/>
        </authorList>
    </citation>
    <scope>NUCLEOTIDE SEQUENCE</scope>
    <source>
        <strain evidence="8">CBS 107.79</strain>
    </source>
</reference>
<evidence type="ECO:0000256" key="2">
    <source>
        <dbReference type="ARBA" id="ARBA00022801"/>
    </source>
</evidence>
<evidence type="ECO:0000256" key="6">
    <source>
        <dbReference type="RuleBase" id="RU361187"/>
    </source>
</evidence>
<dbReference type="InterPro" id="IPR051795">
    <property type="entry name" value="Glycosyl_Hydrlase_43"/>
</dbReference>
<keyword evidence="3 6" id="KW-0326">Glycosidase</keyword>
<evidence type="ECO:0000256" key="1">
    <source>
        <dbReference type="ARBA" id="ARBA00009865"/>
    </source>
</evidence>
<dbReference type="CDD" id="cd18617">
    <property type="entry name" value="GH43_XynB-like"/>
    <property type="match status" value="1"/>
</dbReference>
<dbReference type="OrthoDB" id="2139957at2759"/>
<dbReference type="InterPro" id="IPR023296">
    <property type="entry name" value="Glyco_hydro_beta-prop_sf"/>
</dbReference>
<name>A0A6A5V372_9PLEO</name>
<evidence type="ECO:0000313" key="9">
    <source>
        <dbReference type="Proteomes" id="UP000800036"/>
    </source>
</evidence>
<feature type="active site" description="Proton acceptor" evidence="4">
    <location>
        <position position="32"/>
    </location>
</feature>
<comment type="similarity">
    <text evidence="1 6">Belongs to the glycosyl hydrolase 43 family.</text>
</comment>
<evidence type="ECO:0000313" key="8">
    <source>
        <dbReference type="EMBL" id="KAF1970699.1"/>
    </source>
</evidence>
<dbReference type="Gene3D" id="2.115.10.20">
    <property type="entry name" value="Glycosyl hydrolase domain, family 43"/>
    <property type="match status" value="1"/>
</dbReference>
<keyword evidence="9" id="KW-1185">Reference proteome</keyword>
<sequence length="567" mass="62800">MRLSTLLTATCTAFNIGIDALKNPVIRGWNPDPHVLRVDDTYYIAVSSFNIYPGVPIYKSKNLADWELVSHAINRPNQVPLYGSRADNGIWAPSLSYIDGTFYMTSMAMWGSDATARTWPRIFWVTSKDLKEWSDPTWADPYGIDPHLFRDPASGKDYLTLMGLNNVYDRVWGISQCQVNVDNGRCVGPYRRVWNGTLPVSATERPEGPKLFAKDGWYYLLIAEGGTGERHRATIARSKSPEGPWEGGPTNPLIFNNGVNASLTIQNTGHATFAEAPDGRWFATLLAKRYIGKNAPLGRETFFSPVTWSEDGWPQMNGGKPLLLSQSFDNAPDQTWPPPPFEDTFEGPELSPHWYQLRTPYTKNYRLSDSGGVVFYPNVFTLSDRDTPAALLRKQRSVNMTFTATLLPTSKTLGPWESIGISAYQSEANHQDIGLRGCSASLPTPDSYSGANATSLCLFTASTINGPGPGVRPNTTETPLPFSHIPEDFHLHVKSQPNAYKLGYSHGNESVTWVKEIPPSVLPAGFDGAMFALYASGNSLPWAFDGAEVGFRKAREAYEEERLGDYV</sequence>
<dbReference type="GO" id="GO:0005975">
    <property type="term" value="P:carbohydrate metabolic process"/>
    <property type="evidence" value="ECO:0007669"/>
    <property type="project" value="InterPro"/>
</dbReference>
<feature type="domain" description="Beta-xylosidase C-terminal Concanavalin A-like" evidence="7">
    <location>
        <begin position="343"/>
        <end position="538"/>
    </location>
</feature>
<evidence type="ECO:0000259" key="7">
    <source>
        <dbReference type="Pfam" id="PF17851"/>
    </source>
</evidence>
<gene>
    <name evidence="8" type="ORF">BU23DRAFT_591013</name>
</gene>
<evidence type="ECO:0000256" key="3">
    <source>
        <dbReference type="ARBA" id="ARBA00023295"/>
    </source>
</evidence>
<keyword evidence="2 6" id="KW-0378">Hydrolase</keyword>